<sequence length="99" mass="11440">MDDNPNEWRIMYHGTKQHFVSSIVKNNLNLTNGNVCAKYDCQDESGNTVKVGIGFYFSNDFNVYVNQDMLDTLQLVINNLHLSLCQEQIPRKLDREEAI</sequence>
<dbReference type="PANTHER" id="PTHR36649:SF28">
    <property type="entry name" value="UBIQUITIN-LIKE DOMAIN-CONTAINING PROTEIN"/>
    <property type="match status" value="1"/>
</dbReference>
<reference evidence="1" key="1">
    <citation type="submission" date="2021-01" db="EMBL/GenBank/DDBJ databases">
        <authorList>
            <consortium name="Genoscope - CEA"/>
            <person name="William W."/>
        </authorList>
    </citation>
    <scope>NUCLEOTIDE SEQUENCE</scope>
</reference>
<organism evidence="1 2">
    <name type="scientific">Paramecium octaurelia</name>
    <dbReference type="NCBI Taxonomy" id="43137"/>
    <lineage>
        <taxon>Eukaryota</taxon>
        <taxon>Sar</taxon>
        <taxon>Alveolata</taxon>
        <taxon>Ciliophora</taxon>
        <taxon>Intramacronucleata</taxon>
        <taxon>Oligohymenophorea</taxon>
        <taxon>Peniculida</taxon>
        <taxon>Parameciidae</taxon>
        <taxon>Paramecium</taxon>
    </lineage>
</organism>
<protein>
    <submittedName>
        <fullName evidence="1">Uncharacterized protein</fullName>
    </submittedName>
</protein>
<proteinExistence type="predicted"/>
<evidence type="ECO:0000313" key="2">
    <source>
        <dbReference type="Proteomes" id="UP000683925"/>
    </source>
</evidence>
<evidence type="ECO:0000313" key="1">
    <source>
        <dbReference type="EMBL" id="CAD8215288.1"/>
    </source>
</evidence>
<dbReference type="PANTHER" id="PTHR36649">
    <property type="entry name" value="UBIQUITIN-LIKE DOMAIN-CONTAINING PROTEIN"/>
    <property type="match status" value="1"/>
</dbReference>
<dbReference type="AlphaFoldDB" id="A0A8S1YNP8"/>
<comment type="caution">
    <text evidence="1">The sequence shown here is derived from an EMBL/GenBank/DDBJ whole genome shotgun (WGS) entry which is preliminary data.</text>
</comment>
<name>A0A8S1YNP8_PAROT</name>
<accession>A0A8S1YNP8</accession>
<dbReference type="Proteomes" id="UP000683925">
    <property type="component" value="Unassembled WGS sequence"/>
</dbReference>
<dbReference type="EMBL" id="CAJJDP010000227">
    <property type="protein sequence ID" value="CAD8215288.1"/>
    <property type="molecule type" value="Genomic_DNA"/>
</dbReference>
<keyword evidence="2" id="KW-1185">Reference proteome</keyword>
<dbReference type="OrthoDB" id="428577at2759"/>
<gene>
    <name evidence="1" type="ORF">POCTA_138.1.T2230004</name>
</gene>